<comment type="caution">
    <text evidence="2">The sequence shown here is derived from an EMBL/GenBank/DDBJ whole genome shotgun (WGS) entry which is preliminary data.</text>
</comment>
<dbReference type="Pfam" id="PF11726">
    <property type="entry name" value="YagK_YfjJ_C"/>
    <property type="match status" value="1"/>
</dbReference>
<dbReference type="RefSeq" id="WP_120415712.1">
    <property type="nucleotide sequence ID" value="NZ_RAWX01000003.1"/>
</dbReference>
<accession>A0A3A9IDH7</accession>
<sequence length="310" mass="37240">MLIDMLPFIETLNKSTMPYLLVKRDGTYNKLARKLQRIMDTVTDHYYEYRQPISAHPSVELLLEHLYPFRKLNLFDHDLCLSEREELANELDGVLHEFMDKLHSPQHNKRLCNLRRDEARNTQTYRHYINDLFDMHAKLLFVRVDIHYAQSISADISLEEAITDRETYLRHVKREFPHLVGFIWRMEYGKARGYHHHLMFIFNGAKLRNDIRLGMQLGELWRSLSRQPRTYFNCNACRNKYQRWETDAIGMVTYDDTRKRQCLQDYALSYLLEHDPLLLAMMQERRNGIGRMQLPTRRGRGGRPRIHRTE</sequence>
<evidence type="ECO:0000313" key="3">
    <source>
        <dbReference type="Proteomes" id="UP000281725"/>
    </source>
</evidence>
<protein>
    <submittedName>
        <fullName evidence="2">Inovirus Gp2 family protein</fullName>
    </submittedName>
</protein>
<dbReference type="EMBL" id="RAWX01000003">
    <property type="protein sequence ID" value="RKJ87930.1"/>
    <property type="molecule type" value="Genomic_DNA"/>
</dbReference>
<organism evidence="2 3">
    <name type="scientific">Aeromonas veronii</name>
    <dbReference type="NCBI Taxonomy" id="654"/>
    <lineage>
        <taxon>Bacteria</taxon>
        <taxon>Pseudomonadati</taxon>
        <taxon>Pseudomonadota</taxon>
        <taxon>Gammaproteobacteria</taxon>
        <taxon>Aeromonadales</taxon>
        <taxon>Aeromonadaceae</taxon>
        <taxon>Aeromonas</taxon>
    </lineage>
</organism>
<feature type="domain" description="YagK/YfjJ C-terminal" evidence="1">
    <location>
        <begin position="135"/>
        <end position="207"/>
    </location>
</feature>
<evidence type="ECO:0000313" key="2">
    <source>
        <dbReference type="EMBL" id="RKJ87930.1"/>
    </source>
</evidence>
<name>A0A3A9IDH7_AERVE</name>
<dbReference type="AlphaFoldDB" id="A0A3A9IDH7"/>
<dbReference type="InterPro" id="IPR057271">
    <property type="entry name" value="YagK_YfjJ_C"/>
</dbReference>
<evidence type="ECO:0000259" key="1">
    <source>
        <dbReference type="Pfam" id="PF11726"/>
    </source>
</evidence>
<gene>
    <name evidence="2" type="ORF">D6R50_17050</name>
</gene>
<dbReference type="Proteomes" id="UP000281725">
    <property type="component" value="Unassembled WGS sequence"/>
</dbReference>
<proteinExistence type="predicted"/>
<reference evidence="2 3" key="1">
    <citation type="submission" date="2018-09" db="EMBL/GenBank/DDBJ databases">
        <title>Genome sequencing of Aeromonas veronii MS-17-88.</title>
        <authorList>
            <person name="Tekedar H.C."/>
            <person name="Arick M.A."/>
            <person name="Hsu C.-Y."/>
            <person name="Thrash A."/>
            <person name="Karsi A."/>
            <person name="Lawrence M.L."/>
            <person name="Abdelhamed H."/>
        </authorList>
    </citation>
    <scope>NUCLEOTIDE SEQUENCE [LARGE SCALE GENOMIC DNA]</scope>
    <source>
        <strain evidence="2 3">MS 17-88</strain>
    </source>
</reference>